<accession>A0A9P1J3E2</accession>
<organism evidence="2 3">
    <name type="scientific">Caenorhabditis angaria</name>
    <dbReference type="NCBI Taxonomy" id="860376"/>
    <lineage>
        <taxon>Eukaryota</taxon>
        <taxon>Metazoa</taxon>
        <taxon>Ecdysozoa</taxon>
        <taxon>Nematoda</taxon>
        <taxon>Chromadorea</taxon>
        <taxon>Rhabditida</taxon>
        <taxon>Rhabditina</taxon>
        <taxon>Rhabditomorpha</taxon>
        <taxon>Rhabditoidea</taxon>
        <taxon>Rhabditidae</taxon>
        <taxon>Peloderinae</taxon>
        <taxon>Caenorhabditis</taxon>
    </lineage>
</organism>
<evidence type="ECO:0000313" key="2">
    <source>
        <dbReference type="EMBL" id="CAI5455776.1"/>
    </source>
</evidence>
<gene>
    <name evidence="2" type="ORF">CAMP_LOCUS18413</name>
</gene>
<dbReference type="EMBL" id="CANHGI010000006">
    <property type="protein sequence ID" value="CAI5455776.1"/>
    <property type="molecule type" value="Genomic_DNA"/>
</dbReference>
<feature type="coiled-coil region" evidence="1">
    <location>
        <begin position="112"/>
        <end position="154"/>
    </location>
</feature>
<comment type="caution">
    <text evidence="2">The sequence shown here is derived from an EMBL/GenBank/DDBJ whole genome shotgun (WGS) entry which is preliminary data.</text>
</comment>
<keyword evidence="3" id="KW-1185">Reference proteome</keyword>
<evidence type="ECO:0000313" key="3">
    <source>
        <dbReference type="Proteomes" id="UP001152747"/>
    </source>
</evidence>
<reference evidence="2" key="1">
    <citation type="submission" date="2022-11" db="EMBL/GenBank/DDBJ databases">
        <authorList>
            <person name="Kikuchi T."/>
        </authorList>
    </citation>
    <scope>NUCLEOTIDE SEQUENCE</scope>
    <source>
        <strain evidence="2">PS1010</strain>
    </source>
</reference>
<keyword evidence="1" id="KW-0175">Coiled coil</keyword>
<dbReference type="Proteomes" id="UP001152747">
    <property type="component" value="Unassembled WGS sequence"/>
</dbReference>
<proteinExistence type="predicted"/>
<protein>
    <submittedName>
        <fullName evidence="2">Uncharacterized protein</fullName>
    </submittedName>
</protein>
<evidence type="ECO:0000256" key="1">
    <source>
        <dbReference type="SAM" id="Coils"/>
    </source>
</evidence>
<name>A0A9P1J3E2_9PELO</name>
<sequence length="334" mass="39594">MSESDPKTFDRETIHKAFTNTDTIAYFMDNFGENDEFVETFGQVENGMKTFNEVMDQPLNMLMEQFLLPKFEKRLTDLENVLKLHEDEAQLMRVFHIEHVELSLTHQHLVSMKELQAKLEKQSDIISNINLAVSNRYQEKLSTLNAQIEKAIRRYKCPQDLFDYASHRDDYEHTIHSIKMMKMNLLDVFEEIDSKTARKLFDRTSDMRVDVIRRTAENAYWFHSTRLKNNPEFAEFELDQWSETISKKLEELEIMREMCCNFLQYVCDYFESTDEQVLCEIPKQCTDLRNKCQNMINGLTDGSLKRFLTSMSHNCNKFNEEMLFNPDEPSTSDH</sequence>
<dbReference type="AlphaFoldDB" id="A0A9P1J3E2"/>